<dbReference type="GO" id="GO:0005777">
    <property type="term" value="C:peroxisome"/>
    <property type="evidence" value="ECO:0007669"/>
    <property type="project" value="UniProtKB-SubCell"/>
</dbReference>
<evidence type="ECO:0000256" key="7">
    <source>
        <dbReference type="ARBA" id="ARBA00022827"/>
    </source>
</evidence>
<keyword evidence="11" id="KW-0576">Peroxisome</keyword>
<comment type="catalytic activity">
    <reaction evidence="1">
        <text>a 2,3-saturated acyl-CoA + O2 = a (2E)-enoyl-CoA + H2O2</text>
        <dbReference type="Rhea" id="RHEA:38959"/>
        <dbReference type="ChEBI" id="CHEBI:15379"/>
        <dbReference type="ChEBI" id="CHEBI:16240"/>
        <dbReference type="ChEBI" id="CHEBI:58856"/>
        <dbReference type="ChEBI" id="CHEBI:65111"/>
        <dbReference type="EC" id="1.3.3.6"/>
    </reaction>
</comment>
<organism evidence="20 21">
    <name type="scientific">Lachancea fermentati</name>
    <name type="common">Zygosaccharomyces fermentati</name>
    <dbReference type="NCBI Taxonomy" id="4955"/>
    <lineage>
        <taxon>Eukaryota</taxon>
        <taxon>Fungi</taxon>
        <taxon>Dikarya</taxon>
        <taxon>Ascomycota</taxon>
        <taxon>Saccharomycotina</taxon>
        <taxon>Saccharomycetes</taxon>
        <taxon>Saccharomycetales</taxon>
        <taxon>Saccharomycetaceae</taxon>
        <taxon>Lachancea</taxon>
    </lineage>
</organism>
<dbReference type="SUPFAM" id="SSF56645">
    <property type="entry name" value="Acyl-CoA dehydrogenase NM domain-like"/>
    <property type="match status" value="1"/>
</dbReference>
<dbReference type="GO" id="GO:0071949">
    <property type="term" value="F:FAD binding"/>
    <property type="evidence" value="ECO:0007669"/>
    <property type="project" value="InterPro"/>
</dbReference>
<dbReference type="InterPro" id="IPR037069">
    <property type="entry name" value="AcylCoA_DH/ox_N_sf"/>
</dbReference>
<dbReference type="Proteomes" id="UP000190831">
    <property type="component" value="Chromosome F"/>
</dbReference>
<evidence type="ECO:0000313" key="21">
    <source>
        <dbReference type="Proteomes" id="UP000190831"/>
    </source>
</evidence>
<dbReference type="Pfam" id="PF02770">
    <property type="entry name" value="Acyl-CoA_dh_M"/>
    <property type="match status" value="1"/>
</dbReference>
<evidence type="ECO:0000256" key="1">
    <source>
        <dbReference type="ARBA" id="ARBA00001201"/>
    </source>
</evidence>
<evidence type="ECO:0000259" key="19">
    <source>
        <dbReference type="Pfam" id="PF22924"/>
    </source>
</evidence>
<dbReference type="InterPro" id="IPR029320">
    <property type="entry name" value="Acyl-CoA_ox_N"/>
</dbReference>
<comment type="similarity">
    <text evidence="5 13">Belongs to the acyl-CoA oxidase family.</text>
</comment>
<dbReference type="Gene3D" id="1.10.540.10">
    <property type="entry name" value="Acyl-CoA dehydrogenase/oxidase, N-terminal domain"/>
    <property type="match status" value="1"/>
</dbReference>
<keyword evidence="9" id="KW-0560">Oxidoreductase</keyword>
<feature type="domain" description="Acyl-coenzyme A oxidase N-terminal" evidence="18">
    <location>
        <begin position="30"/>
        <end position="169"/>
    </location>
</feature>
<dbReference type="InterPro" id="IPR036250">
    <property type="entry name" value="AcylCo_DH-like_C"/>
</dbReference>
<feature type="domain" description="Acyl-CoA oxidase C-alpha1" evidence="19">
    <location>
        <begin position="327"/>
        <end position="503"/>
    </location>
</feature>
<evidence type="ECO:0000259" key="18">
    <source>
        <dbReference type="Pfam" id="PF14749"/>
    </source>
</evidence>
<dbReference type="PANTHER" id="PTHR10909">
    <property type="entry name" value="ELECTRON TRANSPORT OXIDOREDUCTASE"/>
    <property type="match status" value="1"/>
</dbReference>
<protein>
    <recommendedName>
        <fullName evidence="12 13">Acyl-coenzyme A oxidase</fullName>
    </recommendedName>
</protein>
<evidence type="ECO:0000256" key="6">
    <source>
        <dbReference type="ARBA" id="ARBA00022630"/>
    </source>
</evidence>
<dbReference type="GO" id="GO:0003997">
    <property type="term" value="F:acyl-CoA oxidase activity"/>
    <property type="evidence" value="ECO:0007669"/>
    <property type="project" value="UniProtKB-EC"/>
</dbReference>
<dbReference type="GO" id="GO:0005504">
    <property type="term" value="F:fatty acid binding"/>
    <property type="evidence" value="ECO:0007669"/>
    <property type="project" value="TreeGrafter"/>
</dbReference>
<dbReference type="Pfam" id="PF14749">
    <property type="entry name" value="Acyl-CoA_ox_N"/>
    <property type="match status" value="1"/>
</dbReference>
<dbReference type="PANTHER" id="PTHR10909:SF352">
    <property type="entry name" value="ACYL-COENZYME A OXIDASE-LIKE PROTEIN"/>
    <property type="match status" value="1"/>
</dbReference>
<dbReference type="EMBL" id="LT598490">
    <property type="protein sequence ID" value="SCW02892.1"/>
    <property type="molecule type" value="Genomic_DNA"/>
</dbReference>
<evidence type="ECO:0000256" key="9">
    <source>
        <dbReference type="ARBA" id="ARBA00023002"/>
    </source>
</evidence>
<dbReference type="Pfam" id="PF22924">
    <property type="entry name" value="ACOX_C_alpha1"/>
    <property type="match status" value="1"/>
</dbReference>
<proteinExistence type="inferred from homology"/>
<evidence type="ECO:0000256" key="5">
    <source>
        <dbReference type="ARBA" id="ARBA00006288"/>
    </source>
</evidence>
<evidence type="ECO:0000313" key="20">
    <source>
        <dbReference type="EMBL" id="SCW02892.1"/>
    </source>
</evidence>
<comment type="pathway">
    <text evidence="4">Lipid metabolism; peroxisomal fatty acid beta-oxidation.</text>
</comment>
<keyword evidence="8" id="KW-0276">Fatty acid metabolism</keyword>
<evidence type="ECO:0000256" key="12">
    <source>
        <dbReference type="ARBA" id="ARBA00070477"/>
    </source>
</evidence>
<sequence length="744" mass="83919">MTRLTTNNVTGPEFMPQKFLKQERQQSRINIEEVHTFLESTPENAKLVQELIAEVTMDPVLKTCTDYYDLSKEEHRKVTAQKIARMALYMEQDIKRAKRQYRKDVVRDLQLNADSPTLTSRDLSIFDKRLSIVANQDPQLGTRIGVHLGLFGNCIKGNGTDEQIRYWLQERGTLFLKGIYGCFAMTELGHGSNVAQLQTRAEYDPSIDCFTINTPDLTATKWWIGGAAHSATHATVYARLIVQGKDYGVKTFVVPLRDPKNFQLLPGVFVGDIGAKMGRDGIDNGWIQFKNVVIPREFMLSRFTKVVKEGQNVRVLTEPVLDQISGYSALLSGRVNMVMDSFRFGAKFTTIAIRYAVGRQQFASKKGHGSTAEETQLINYPLHQYRVLPHLALVYLVSPAAYKLMNTYHSTLEDLYKISSSGDKSKLKPVSQKLKDLFIDSASLKATNTWLIATVIDELRQACGGHGYSAYNGFGKGYNDWVVQCTWEGDNNILSLTSARSIMKKFTDLSKGVVQTSESFSYLSPQFVGGVLKGTKVAQLATLKDYTDVWGIMLVKMLHFCVTLVSKTKDGDSISKQLVMVSRFHAFYSMLQVYSAKLSADDSGIKDENTRKTLWSLYQLFSLYFIDKHSGEFQQFKVFTPEQISELVQPKLFAIIPEVRKECVALTDAFKLPDAMLNAPIGYYDGDIYNNYYNEVLSNNPMEFEGPGKPNYHATLTTMLSRGFEFEERMSGSQDTQTLSKLGK</sequence>
<comment type="subcellular location">
    <subcellularLocation>
        <location evidence="3">Peroxisome</location>
    </subcellularLocation>
</comment>
<feature type="domain" description="Acyl-CoA oxidase/dehydrogenase middle" evidence="17">
    <location>
        <begin position="182"/>
        <end position="292"/>
    </location>
</feature>
<evidence type="ECO:0000256" key="14">
    <source>
        <dbReference type="PIRSR" id="PIRSR000168-1"/>
    </source>
</evidence>
<evidence type="ECO:0000256" key="4">
    <source>
        <dbReference type="ARBA" id="ARBA00004846"/>
    </source>
</evidence>
<dbReference type="InterPro" id="IPR009100">
    <property type="entry name" value="AcylCoA_DH/oxidase_NM_dom_sf"/>
</dbReference>
<dbReference type="InterPro" id="IPR006091">
    <property type="entry name" value="Acyl-CoA_Oxase/DH_mid-dom"/>
</dbReference>
<evidence type="ECO:0000256" key="11">
    <source>
        <dbReference type="ARBA" id="ARBA00023140"/>
    </source>
</evidence>
<evidence type="ECO:0000256" key="2">
    <source>
        <dbReference type="ARBA" id="ARBA00001974"/>
    </source>
</evidence>
<feature type="domain" description="Acyl-CoA oxidase C-terminal" evidence="16">
    <location>
        <begin position="543"/>
        <end position="720"/>
    </location>
</feature>
<dbReference type="InterPro" id="IPR046373">
    <property type="entry name" value="Acyl-CoA_Oxase/DH_mid-dom_sf"/>
</dbReference>
<dbReference type="SUPFAM" id="SSF47203">
    <property type="entry name" value="Acyl-CoA dehydrogenase C-terminal domain-like"/>
    <property type="match status" value="2"/>
</dbReference>
<name>A0A1G4MG53_LACFM</name>
<feature type="binding site" evidence="15">
    <location>
        <position position="186"/>
    </location>
    <ligand>
        <name>FAD</name>
        <dbReference type="ChEBI" id="CHEBI:57692"/>
    </ligand>
</feature>
<dbReference type="FunFam" id="1.20.140.10:FF:000015">
    <property type="entry name" value="Acyl-coenzyme A oxidase"/>
    <property type="match status" value="1"/>
</dbReference>
<keyword evidence="6 13" id="KW-0285">Flavoprotein</keyword>
<dbReference type="OrthoDB" id="538336at2759"/>
<dbReference type="PIRSF" id="PIRSF000168">
    <property type="entry name" value="Acyl-CoA_oxidase"/>
    <property type="match status" value="1"/>
</dbReference>
<dbReference type="UniPathway" id="UPA00661"/>
<dbReference type="OMA" id="SINKRFA"/>
<comment type="cofactor">
    <cofactor evidence="2">
        <name>FAD</name>
        <dbReference type="ChEBI" id="CHEBI:57692"/>
    </cofactor>
</comment>
<evidence type="ECO:0000259" key="16">
    <source>
        <dbReference type="Pfam" id="PF01756"/>
    </source>
</evidence>
<evidence type="ECO:0000256" key="10">
    <source>
        <dbReference type="ARBA" id="ARBA00023098"/>
    </source>
</evidence>
<dbReference type="Gene3D" id="1.20.140.10">
    <property type="entry name" value="Butyryl-CoA Dehydrogenase, subunit A, domain 3"/>
    <property type="match status" value="2"/>
</dbReference>
<dbReference type="InterPro" id="IPR012258">
    <property type="entry name" value="Acyl-CoA_oxidase"/>
</dbReference>
<dbReference type="Pfam" id="PF01756">
    <property type="entry name" value="ACOX"/>
    <property type="match status" value="1"/>
</dbReference>
<dbReference type="Gene3D" id="2.40.110.10">
    <property type="entry name" value="Butyryl-CoA Dehydrogenase, subunit A, domain 2"/>
    <property type="match status" value="1"/>
</dbReference>
<evidence type="ECO:0000256" key="15">
    <source>
        <dbReference type="PIRSR" id="PIRSR000168-2"/>
    </source>
</evidence>
<keyword evidence="10" id="KW-0443">Lipid metabolism</keyword>
<gene>
    <name evidence="20" type="ORF">LAFE_0F16578G</name>
</gene>
<keyword evidence="7 13" id="KW-0274">FAD</keyword>
<feature type="active site" description="Proton acceptor" evidence="14">
    <location>
        <position position="488"/>
    </location>
</feature>
<dbReference type="STRING" id="4955.A0A1G4MG53"/>
<evidence type="ECO:0000259" key="17">
    <source>
        <dbReference type="Pfam" id="PF02770"/>
    </source>
</evidence>
<reference evidence="21" key="1">
    <citation type="submission" date="2016-03" db="EMBL/GenBank/DDBJ databases">
        <authorList>
            <person name="Devillers H."/>
        </authorList>
    </citation>
    <scope>NUCLEOTIDE SEQUENCE [LARGE SCALE GENOMIC DNA]</scope>
</reference>
<dbReference type="AlphaFoldDB" id="A0A1G4MG53"/>
<dbReference type="InterPro" id="IPR055060">
    <property type="entry name" value="ACOX_C_alpha1"/>
</dbReference>
<evidence type="ECO:0000256" key="13">
    <source>
        <dbReference type="PIRNR" id="PIRNR000168"/>
    </source>
</evidence>
<accession>A0A1G4MG53</accession>
<keyword evidence="21" id="KW-1185">Reference proteome</keyword>
<dbReference type="FunFam" id="2.40.110.10:FF:000003">
    <property type="entry name" value="Acyl-coenzyme A oxidase"/>
    <property type="match status" value="1"/>
</dbReference>
<dbReference type="InterPro" id="IPR002655">
    <property type="entry name" value="Acyl-CoA_oxidase_C"/>
</dbReference>
<evidence type="ECO:0000256" key="3">
    <source>
        <dbReference type="ARBA" id="ARBA00004275"/>
    </source>
</evidence>
<dbReference type="GO" id="GO:0033540">
    <property type="term" value="P:fatty acid beta-oxidation using acyl-CoA oxidase"/>
    <property type="evidence" value="ECO:0007669"/>
    <property type="project" value="UniProtKB-UniPathway"/>
</dbReference>
<dbReference type="GO" id="GO:0055088">
    <property type="term" value="P:lipid homeostasis"/>
    <property type="evidence" value="ECO:0007669"/>
    <property type="project" value="TreeGrafter"/>
</dbReference>
<feature type="binding site" evidence="15">
    <location>
        <position position="225"/>
    </location>
    <ligand>
        <name>FAD</name>
        <dbReference type="ChEBI" id="CHEBI:57692"/>
    </ligand>
</feature>
<evidence type="ECO:0000256" key="8">
    <source>
        <dbReference type="ARBA" id="ARBA00022832"/>
    </source>
</evidence>